<organism evidence="2 3">
    <name type="scientific">Monosporascus ibericus</name>
    <dbReference type="NCBI Taxonomy" id="155417"/>
    <lineage>
        <taxon>Eukaryota</taxon>
        <taxon>Fungi</taxon>
        <taxon>Dikarya</taxon>
        <taxon>Ascomycota</taxon>
        <taxon>Pezizomycotina</taxon>
        <taxon>Sordariomycetes</taxon>
        <taxon>Xylariomycetidae</taxon>
        <taxon>Xylariales</taxon>
        <taxon>Xylariales incertae sedis</taxon>
        <taxon>Monosporascus</taxon>
    </lineage>
</organism>
<gene>
    <name evidence="2" type="ORF">DL764_004615</name>
</gene>
<dbReference type="Pfam" id="PF20253">
    <property type="entry name" value="DUF6604"/>
    <property type="match status" value="1"/>
</dbReference>
<dbReference type="Proteomes" id="UP000293360">
    <property type="component" value="Unassembled WGS sequence"/>
</dbReference>
<dbReference type="OrthoDB" id="4666783at2759"/>
<dbReference type="PANTHER" id="PTHR38795:SF1">
    <property type="entry name" value="DUF6604 DOMAIN-CONTAINING PROTEIN"/>
    <property type="match status" value="1"/>
</dbReference>
<accession>A0A4Q4TC50</accession>
<dbReference type="PANTHER" id="PTHR38795">
    <property type="entry name" value="DUF6604 DOMAIN-CONTAINING PROTEIN"/>
    <property type="match status" value="1"/>
</dbReference>
<evidence type="ECO:0000259" key="1">
    <source>
        <dbReference type="Pfam" id="PF20253"/>
    </source>
</evidence>
<evidence type="ECO:0000313" key="2">
    <source>
        <dbReference type="EMBL" id="RYP04225.1"/>
    </source>
</evidence>
<dbReference type="AlphaFoldDB" id="A0A4Q4TC50"/>
<comment type="caution">
    <text evidence="2">The sequence shown here is derived from an EMBL/GenBank/DDBJ whole genome shotgun (WGS) entry which is preliminary data.</text>
</comment>
<dbReference type="InterPro" id="IPR046539">
    <property type="entry name" value="DUF6604"/>
</dbReference>
<sequence>MKVPDLMRSRYLRYKQDTDSVANWLCHTAQKRGFPMEEVLKEVSGSTRADTASNREYNLTVRGFSVLAEFLSDLDKPPITVPRQLMLRVNRAINTREQYIEVLKDQGMLIDDGHHFITVHLKLTSELLVPCAEACTLQNVSDPRNTASKPANGFNVLALPESSVDEPSELINFTTSTLKTKAYHAETKCDMEESLLGLIGPIANMSKETWDTSAVLANTSLMLLRSIEGDLQGMFKPHGEPHLKLLRDVPRIHRIWGYAMKSSSQSGPTEITESMGGLNTTEVDPEHHAATFNLVKFIQLSKFASAVLIRDEVTSGIIKVIEGQDIGLWLLFGLHIIIEINQMLQVAIIKPKQQLYTTCNKIREGIVLTLYLYSSVSEDAKESSCNKDLKEVNQMIKDAVLKDPLAKRVRKKGFKCEQHELQGLNPILSSVMLFYFRPHVYKFGKVLKNLGEVWKEMKELSSAQTYNALFVGGKASPTDEECFRRYILAMGASATIFSSNRRAGASPLASGSQEHVKRLRPTVRLSLSFRDIISGASSGLGLTVEAMDLTVQP</sequence>
<feature type="domain" description="DUF6604" evidence="1">
    <location>
        <begin position="13"/>
        <end position="182"/>
    </location>
</feature>
<proteinExistence type="predicted"/>
<keyword evidence="3" id="KW-1185">Reference proteome</keyword>
<dbReference type="EMBL" id="QJNU01000220">
    <property type="protein sequence ID" value="RYP04225.1"/>
    <property type="molecule type" value="Genomic_DNA"/>
</dbReference>
<evidence type="ECO:0000313" key="3">
    <source>
        <dbReference type="Proteomes" id="UP000293360"/>
    </source>
</evidence>
<protein>
    <recommendedName>
        <fullName evidence="1">DUF6604 domain-containing protein</fullName>
    </recommendedName>
</protein>
<reference evidence="2 3" key="1">
    <citation type="submission" date="2018-06" db="EMBL/GenBank/DDBJ databases">
        <title>Complete Genomes of Monosporascus.</title>
        <authorList>
            <person name="Robinson A.J."/>
            <person name="Natvig D.O."/>
        </authorList>
    </citation>
    <scope>NUCLEOTIDE SEQUENCE [LARGE SCALE GENOMIC DNA]</scope>
    <source>
        <strain evidence="2 3">CBS 110550</strain>
    </source>
</reference>
<dbReference type="STRING" id="155417.A0A4Q4TC50"/>
<name>A0A4Q4TC50_9PEZI</name>